<protein>
    <submittedName>
        <fullName evidence="2">Uncharacterized protein</fullName>
    </submittedName>
</protein>
<evidence type="ECO:0000256" key="1">
    <source>
        <dbReference type="SAM" id="MobiDB-lite"/>
    </source>
</evidence>
<keyword evidence="3" id="KW-1185">Reference proteome</keyword>
<evidence type="ECO:0000313" key="2">
    <source>
        <dbReference type="EMBL" id="CAI9270910.1"/>
    </source>
</evidence>
<gene>
    <name evidence="2" type="ORF">LSALG_LOCUS11200</name>
</gene>
<organism evidence="2 3">
    <name type="scientific">Lactuca saligna</name>
    <name type="common">Willowleaf lettuce</name>
    <dbReference type="NCBI Taxonomy" id="75948"/>
    <lineage>
        <taxon>Eukaryota</taxon>
        <taxon>Viridiplantae</taxon>
        <taxon>Streptophyta</taxon>
        <taxon>Embryophyta</taxon>
        <taxon>Tracheophyta</taxon>
        <taxon>Spermatophyta</taxon>
        <taxon>Magnoliopsida</taxon>
        <taxon>eudicotyledons</taxon>
        <taxon>Gunneridae</taxon>
        <taxon>Pentapetalae</taxon>
        <taxon>asterids</taxon>
        <taxon>campanulids</taxon>
        <taxon>Asterales</taxon>
        <taxon>Asteraceae</taxon>
        <taxon>Cichorioideae</taxon>
        <taxon>Cichorieae</taxon>
        <taxon>Lactucinae</taxon>
        <taxon>Lactuca</taxon>
    </lineage>
</organism>
<feature type="region of interest" description="Disordered" evidence="1">
    <location>
        <begin position="77"/>
        <end position="101"/>
    </location>
</feature>
<accession>A0AA35VQJ3</accession>
<dbReference type="AlphaFoldDB" id="A0AA35VQJ3"/>
<reference evidence="2" key="1">
    <citation type="submission" date="2023-04" db="EMBL/GenBank/DDBJ databases">
        <authorList>
            <person name="Vijverberg K."/>
            <person name="Xiong W."/>
            <person name="Schranz E."/>
        </authorList>
    </citation>
    <scope>NUCLEOTIDE SEQUENCE</scope>
</reference>
<evidence type="ECO:0000313" key="3">
    <source>
        <dbReference type="Proteomes" id="UP001177003"/>
    </source>
</evidence>
<proteinExistence type="predicted"/>
<dbReference type="Proteomes" id="UP001177003">
    <property type="component" value="Chromosome 2"/>
</dbReference>
<dbReference type="EMBL" id="OX465078">
    <property type="protein sequence ID" value="CAI9270910.1"/>
    <property type="molecule type" value="Genomic_DNA"/>
</dbReference>
<feature type="compositionally biased region" description="Pro residues" evidence="1">
    <location>
        <begin position="84"/>
        <end position="97"/>
    </location>
</feature>
<name>A0AA35VQJ3_LACSI</name>
<sequence>MNTKLLQKRNKKVREMQTNVNRGGSSSYNSTSYKKELQNRLVEELLEQTLGASELTLTQERVAFVKVLRERHGHIKGISRKPSILPPIPQPSQPSPQPSQLENLRAMLSDPACSDELYSFFQSQNKRGNDENEDDGM</sequence>